<dbReference type="EMBL" id="CADCTX010000867">
    <property type="protein sequence ID" value="CAA9355751.1"/>
    <property type="molecule type" value="Genomic_DNA"/>
</dbReference>
<sequence length="94" mass="10426">MPLDVPQGHTTLLVRRAAFERVGLTRAALDERLNLTPDEFRVEGNLVVVGPLVGDDAVAGLLEELERTGLAYYDDFFELSGNWPEWLRLLAMGG</sequence>
<proteinExistence type="predicted"/>
<accession>A0A6J4ME09</accession>
<reference evidence="1" key="1">
    <citation type="submission" date="2020-02" db="EMBL/GenBank/DDBJ databases">
        <authorList>
            <person name="Meier V. D."/>
        </authorList>
    </citation>
    <scope>NUCLEOTIDE SEQUENCE</scope>
    <source>
        <strain evidence="1">AVDCRST_MAG40</strain>
    </source>
</reference>
<dbReference type="AlphaFoldDB" id="A0A6J4ME09"/>
<protein>
    <submittedName>
        <fullName evidence="1">Uncharacterized protein</fullName>
    </submittedName>
</protein>
<evidence type="ECO:0000313" key="1">
    <source>
        <dbReference type="EMBL" id="CAA9355751.1"/>
    </source>
</evidence>
<name>A0A6J4ME09_9BACT</name>
<organism evidence="1">
    <name type="scientific">uncultured Gemmatimonadaceae bacterium</name>
    <dbReference type="NCBI Taxonomy" id="246130"/>
    <lineage>
        <taxon>Bacteria</taxon>
        <taxon>Pseudomonadati</taxon>
        <taxon>Gemmatimonadota</taxon>
        <taxon>Gemmatimonadia</taxon>
        <taxon>Gemmatimonadales</taxon>
        <taxon>Gemmatimonadaceae</taxon>
        <taxon>environmental samples</taxon>
    </lineage>
</organism>
<gene>
    <name evidence="1" type="ORF">AVDCRST_MAG40-3156</name>
</gene>